<protein>
    <recommendedName>
        <fullName evidence="7">Calmodulin</fullName>
    </recommendedName>
</protein>
<dbReference type="SUPFAM" id="SSF46565">
    <property type="entry name" value="Chaperone J-domain"/>
    <property type="match status" value="1"/>
</dbReference>
<feature type="region of interest" description="Disordered" evidence="2">
    <location>
        <begin position="77"/>
        <end position="196"/>
    </location>
</feature>
<comment type="caution">
    <text evidence="5">The sequence shown here is derived from an EMBL/GenBank/DDBJ whole genome shotgun (WGS) entry which is preliminary data.</text>
</comment>
<dbReference type="EMBL" id="CAKOGP040002003">
    <property type="protein sequence ID" value="CAJ1959519.1"/>
    <property type="molecule type" value="Genomic_DNA"/>
</dbReference>
<dbReference type="PRINTS" id="PR00625">
    <property type="entry name" value="JDOMAIN"/>
</dbReference>
<dbReference type="Proteomes" id="UP001295423">
    <property type="component" value="Unassembled WGS sequence"/>
</dbReference>
<feature type="region of interest" description="Disordered" evidence="2">
    <location>
        <begin position="223"/>
        <end position="252"/>
    </location>
</feature>
<dbReference type="SMART" id="SM00054">
    <property type="entry name" value="EFh"/>
    <property type="match status" value="3"/>
</dbReference>
<reference evidence="5" key="1">
    <citation type="submission" date="2023-08" db="EMBL/GenBank/DDBJ databases">
        <authorList>
            <person name="Audoor S."/>
            <person name="Bilcke G."/>
        </authorList>
    </citation>
    <scope>NUCLEOTIDE SEQUENCE</scope>
</reference>
<evidence type="ECO:0008006" key="7">
    <source>
        <dbReference type="Google" id="ProtNLM"/>
    </source>
</evidence>
<proteinExistence type="predicted"/>
<dbReference type="Gene3D" id="1.10.238.10">
    <property type="entry name" value="EF-hand"/>
    <property type="match status" value="1"/>
</dbReference>
<organism evidence="5 6">
    <name type="scientific">Cylindrotheca closterium</name>
    <dbReference type="NCBI Taxonomy" id="2856"/>
    <lineage>
        <taxon>Eukaryota</taxon>
        <taxon>Sar</taxon>
        <taxon>Stramenopiles</taxon>
        <taxon>Ochrophyta</taxon>
        <taxon>Bacillariophyta</taxon>
        <taxon>Bacillariophyceae</taxon>
        <taxon>Bacillariophycidae</taxon>
        <taxon>Bacillariales</taxon>
        <taxon>Bacillariaceae</taxon>
        <taxon>Cylindrotheca</taxon>
    </lineage>
</organism>
<evidence type="ECO:0000259" key="3">
    <source>
        <dbReference type="PROSITE" id="PS50076"/>
    </source>
</evidence>
<feature type="domain" description="EF-hand" evidence="4">
    <location>
        <begin position="415"/>
        <end position="438"/>
    </location>
</feature>
<evidence type="ECO:0000313" key="6">
    <source>
        <dbReference type="Proteomes" id="UP001295423"/>
    </source>
</evidence>
<dbReference type="PROSITE" id="PS50222">
    <property type="entry name" value="EF_HAND_2"/>
    <property type="match status" value="3"/>
</dbReference>
<feature type="domain" description="EF-hand" evidence="4">
    <location>
        <begin position="358"/>
        <end position="393"/>
    </location>
</feature>
<dbReference type="GO" id="GO:0005509">
    <property type="term" value="F:calcium ion binding"/>
    <property type="evidence" value="ECO:0007669"/>
    <property type="project" value="InterPro"/>
</dbReference>
<evidence type="ECO:0000256" key="2">
    <source>
        <dbReference type="SAM" id="MobiDB-lite"/>
    </source>
</evidence>
<gene>
    <name evidence="5" type="ORF">CYCCA115_LOCUS17940</name>
</gene>
<dbReference type="PANTHER" id="PTHR24074">
    <property type="entry name" value="CO-CHAPERONE PROTEIN DJLA"/>
    <property type="match status" value="1"/>
</dbReference>
<keyword evidence="6" id="KW-1185">Reference proteome</keyword>
<accession>A0AAD2G1G9</accession>
<dbReference type="SUPFAM" id="SSF47473">
    <property type="entry name" value="EF-hand"/>
    <property type="match status" value="1"/>
</dbReference>
<evidence type="ECO:0000259" key="4">
    <source>
        <dbReference type="PROSITE" id="PS50222"/>
    </source>
</evidence>
<evidence type="ECO:0000256" key="1">
    <source>
        <dbReference type="ARBA" id="ARBA00022837"/>
    </source>
</evidence>
<sequence length="447" mass="50393">MQEGDNPYEILGVELWCSDEKEIKKNYRKLAMKYHPDKQTTEEDLAIANTMFAKIAEAYELLTDPVKRYDWRQANEDRLKRGSAPAVSAVQTTYRPQSGGAVQRPMRTATAPSRASGGSVPTSRAMATRVQQPPPPKKPAPKVRAGLQTTAATSSGRGGRGPPPPGRGYPHPNNPSASTYQQRAPEPHRQARGAKNFRDPFLIFEEVMTEEFGKDYKSQVHKEWSAEDGKKQQSKKSLFGGGKSDDKKDVPSYKDAFKDIDLNGDKVLSRTELRSFIEANETLHAVLGKSLNLHPQQSIDIATDVAFSLAKWDGKDEDAAMASYFLTQKKRKDGKNMDMTKDEFKQFYKNYVQSRKGSYDFFLRTMFAAYDLNGDGKLQRKEFENFLEIFYHANYQGKVAMPSKPELVRLAQLRLDKNKDGHMSFSEVRDLLQVAAVLTDKSKKPTN</sequence>
<feature type="domain" description="J" evidence="3">
    <location>
        <begin position="6"/>
        <end position="75"/>
    </location>
</feature>
<keyword evidence="1" id="KW-0106">Calcium</keyword>
<dbReference type="InterPro" id="IPR011992">
    <property type="entry name" value="EF-hand-dom_pair"/>
</dbReference>
<dbReference type="Pfam" id="PF13202">
    <property type="entry name" value="EF-hand_5"/>
    <property type="match status" value="1"/>
</dbReference>
<feature type="domain" description="EF-hand" evidence="4">
    <location>
        <begin position="248"/>
        <end position="283"/>
    </location>
</feature>
<dbReference type="Gene3D" id="1.10.287.110">
    <property type="entry name" value="DnaJ domain"/>
    <property type="match status" value="1"/>
</dbReference>
<dbReference type="InterPro" id="IPR002048">
    <property type="entry name" value="EF_hand_dom"/>
</dbReference>
<dbReference type="InterPro" id="IPR050817">
    <property type="entry name" value="DjlA_DnaK_co-chaperone"/>
</dbReference>
<dbReference type="SMART" id="SM00271">
    <property type="entry name" value="DnaJ"/>
    <property type="match status" value="1"/>
</dbReference>
<dbReference type="PROSITE" id="PS50076">
    <property type="entry name" value="DNAJ_2"/>
    <property type="match status" value="1"/>
</dbReference>
<dbReference type="Pfam" id="PF00226">
    <property type="entry name" value="DnaJ"/>
    <property type="match status" value="1"/>
</dbReference>
<dbReference type="InterPro" id="IPR018247">
    <property type="entry name" value="EF_Hand_1_Ca_BS"/>
</dbReference>
<dbReference type="AlphaFoldDB" id="A0AAD2G1G9"/>
<dbReference type="InterPro" id="IPR036869">
    <property type="entry name" value="J_dom_sf"/>
</dbReference>
<name>A0AAD2G1G9_9STRA</name>
<dbReference type="InterPro" id="IPR001623">
    <property type="entry name" value="DnaJ_domain"/>
</dbReference>
<dbReference type="PROSITE" id="PS00018">
    <property type="entry name" value="EF_HAND_1"/>
    <property type="match status" value="3"/>
</dbReference>
<evidence type="ECO:0000313" key="5">
    <source>
        <dbReference type="EMBL" id="CAJ1959519.1"/>
    </source>
</evidence>
<dbReference type="CDD" id="cd06257">
    <property type="entry name" value="DnaJ"/>
    <property type="match status" value="1"/>
</dbReference>
<feature type="compositionally biased region" description="Basic and acidic residues" evidence="2">
    <location>
        <begin position="243"/>
        <end position="252"/>
    </location>
</feature>
<dbReference type="Pfam" id="PF13499">
    <property type="entry name" value="EF-hand_7"/>
    <property type="match status" value="1"/>
</dbReference>